<dbReference type="EMBL" id="JAUIZM010000001">
    <property type="protein sequence ID" value="KAK1401213.1"/>
    <property type="molecule type" value="Genomic_DNA"/>
</dbReference>
<reference evidence="2" key="1">
    <citation type="submission" date="2023-02" db="EMBL/GenBank/DDBJ databases">
        <title>Genome of toxic invasive species Heracleum sosnowskyi carries increased number of genes despite the absence of recent whole-genome duplications.</title>
        <authorList>
            <person name="Schelkunov M."/>
            <person name="Shtratnikova V."/>
            <person name="Makarenko M."/>
            <person name="Klepikova A."/>
            <person name="Omelchenko D."/>
            <person name="Novikova G."/>
            <person name="Obukhova E."/>
            <person name="Bogdanov V."/>
            <person name="Penin A."/>
            <person name="Logacheva M."/>
        </authorList>
    </citation>
    <scope>NUCLEOTIDE SEQUENCE</scope>
    <source>
        <strain evidence="2">Hsosn_3</strain>
        <tissue evidence="2">Leaf</tissue>
    </source>
</reference>
<feature type="compositionally biased region" description="Low complexity" evidence="1">
    <location>
        <begin position="54"/>
        <end position="63"/>
    </location>
</feature>
<keyword evidence="3" id="KW-1185">Reference proteome</keyword>
<evidence type="ECO:0000313" key="3">
    <source>
        <dbReference type="Proteomes" id="UP001237642"/>
    </source>
</evidence>
<feature type="region of interest" description="Disordered" evidence="1">
    <location>
        <begin position="54"/>
        <end position="89"/>
    </location>
</feature>
<sequence length="171" mass="18538">MGRIPLEDLRDKQWLFALWGNVSSRQAIVERKRAKFEAEQAALAARAAEAAEAAEAAGGSAAANPDRQEGNKKTPDPSEKATDAEQEHATEIPLAIKEIAPDLCRALVLPADRPNYDRLDIADACADMMAFLSLATPMAAVITDKVKDMQGRFGQLRELEAQSVRSEAALH</sequence>
<comment type="caution">
    <text evidence="2">The sequence shown here is derived from an EMBL/GenBank/DDBJ whole genome shotgun (WGS) entry which is preliminary data.</text>
</comment>
<proteinExistence type="predicted"/>
<dbReference type="Proteomes" id="UP001237642">
    <property type="component" value="Unassembled WGS sequence"/>
</dbReference>
<protein>
    <submittedName>
        <fullName evidence="2">Uncharacterized protein</fullName>
    </submittedName>
</protein>
<gene>
    <name evidence="2" type="ORF">POM88_000818</name>
</gene>
<feature type="compositionally biased region" description="Basic and acidic residues" evidence="1">
    <location>
        <begin position="66"/>
        <end position="89"/>
    </location>
</feature>
<dbReference type="AlphaFoldDB" id="A0AAD8JCA2"/>
<reference evidence="2" key="2">
    <citation type="submission" date="2023-05" db="EMBL/GenBank/DDBJ databases">
        <authorList>
            <person name="Schelkunov M.I."/>
        </authorList>
    </citation>
    <scope>NUCLEOTIDE SEQUENCE</scope>
    <source>
        <strain evidence="2">Hsosn_3</strain>
        <tissue evidence="2">Leaf</tissue>
    </source>
</reference>
<accession>A0AAD8JCA2</accession>
<organism evidence="2 3">
    <name type="scientific">Heracleum sosnowskyi</name>
    <dbReference type="NCBI Taxonomy" id="360622"/>
    <lineage>
        <taxon>Eukaryota</taxon>
        <taxon>Viridiplantae</taxon>
        <taxon>Streptophyta</taxon>
        <taxon>Embryophyta</taxon>
        <taxon>Tracheophyta</taxon>
        <taxon>Spermatophyta</taxon>
        <taxon>Magnoliopsida</taxon>
        <taxon>eudicotyledons</taxon>
        <taxon>Gunneridae</taxon>
        <taxon>Pentapetalae</taxon>
        <taxon>asterids</taxon>
        <taxon>campanulids</taxon>
        <taxon>Apiales</taxon>
        <taxon>Apiaceae</taxon>
        <taxon>Apioideae</taxon>
        <taxon>apioid superclade</taxon>
        <taxon>Tordylieae</taxon>
        <taxon>Tordyliinae</taxon>
        <taxon>Heracleum</taxon>
    </lineage>
</organism>
<name>A0AAD8JCA2_9APIA</name>
<evidence type="ECO:0000313" key="2">
    <source>
        <dbReference type="EMBL" id="KAK1401213.1"/>
    </source>
</evidence>
<evidence type="ECO:0000256" key="1">
    <source>
        <dbReference type="SAM" id="MobiDB-lite"/>
    </source>
</evidence>